<feature type="coiled-coil region" evidence="3">
    <location>
        <begin position="104"/>
        <end position="131"/>
    </location>
</feature>
<dbReference type="Pfam" id="PF08700">
    <property type="entry name" value="VPS51_Exo84_N"/>
    <property type="match status" value="1"/>
</dbReference>
<dbReference type="EMBL" id="HBFC01010061">
    <property type="protein sequence ID" value="CAD8703147.1"/>
    <property type="molecule type" value="Transcribed_RNA"/>
</dbReference>
<accession>A0A7S0SCK0</accession>
<dbReference type="InterPro" id="IPR014812">
    <property type="entry name" value="Vps51"/>
</dbReference>
<sequence>MADLGSGSGGGDEKARRVRSLLSSYYGSNGGGGGEGGQSASTPLIDCATFDPDAYVNRLVADTRLDGLQGKCVEMASEIKSLDSDMQMLVYENYSKFITATDTIRRMKSNVEGMEERMTELQSTIAATSERSDAVNSKLGAHREQIEQLNGVRNLIKKLQAVFDLPQRLRVCIAQNAVGLAVKYYAGAAPLLTKYGEEGAFAGVKEEVDAAVAEITGKLKAGMATAAAAAKRQQAARVRRAAAAAACTDTYTDDTADNTTDMTEDATDSATDEVTDLGLDMSECVALLEKLGTPAGELQNDYLSSRRLALESALTAAEASLSISASASTSVSTTKRSADPRDFVVALDHAFLADFHSAASEYLELFPADRAPLVAAGRELFGRYFKIARAAFSSDDAIAGIGAAVNVAGTVVGGGGGEVRGLLPAKALMVALATMAADLSGIHRMLPEAALGDRAAEVVERAVRSRVGAAFTSLEANLADALAAAAEVVAAAPYAASKYDNAGLSSDDGSGSAMRLDGDRQLSVSQPIMGAGTGGGALLLRQFVILSDVLLSGVAEVLADVRALLEERPLLVSSWRQEFEGMVHGRATSLMHALLAHLCAVGGSTRRSAPGLNRYMFSPNSPLAPSLTREQPRRSSGASGGGEESGGAPYGQLVKDDGGSGGGGGAVGTWATRSTTPTPLLLVYARLATFLQTDGVPHIARELESFFPGAGGSSDGTGGGGGRFCAEECLRMSAEAATSLVSAYVEASGRRLSLMVRTSLATPNWLDMKEPRDVRPLADFLLDDLAGIEVEIAQILEDGGHGGVGRGGEESAATAAEARAGAASSGASAPLSPASGLGRARIERGVANLFQDRPQIFAPVEATQASVLTGVVRIALKSLAECVRCQTLGRAGYHQLSLDIAYLSPRVRRFASADVDGKTIDLLLEEAASAAVDRSLDPTPLEPAILRRILDAKVAKQQRV</sequence>
<dbReference type="AlphaFoldDB" id="A0A7S0SCK0"/>
<dbReference type="PANTHER" id="PTHR15954">
    <property type="entry name" value="VACUOLAR PROTEIN SORTING-ASSOCIATED PROTEIN 51 HOMOLOG"/>
    <property type="match status" value="1"/>
</dbReference>
<keyword evidence="3" id="KW-0175">Coiled coil</keyword>
<proteinExistence type="inferred from homology"/>
<dbReference type="GO" id="GO:0015031">
    <property type="term" value="P:protein transport"/>
    <property type="evidence" value="ECO:0007669"/>
    <property type="project" value="UniProtKB-UniRule"/>
</dbReference>
<dbReference type="GO" id="GO:0032456">
    <property type="term" value="P:endocytic recycling"/>
    <property type="evidence" value="ECO:0007669"/>
    <property type="project" value="TreeGrafter"/>
</dbReference>
<evidence type="ECO:0000313" key="5">
    <source>
        <dbReference type="EMBL" id="CAD8703147.1"/>
    </source>
</evidence>
<name>A0A7S0SCK0_9CHLO</name>
<dbReference type="GO" id="GO:1990745">
    <property type="term" value="C:EARP complex"/>
    <property type="evidence" value="ECO:0007669"/>
    <property type="project" value="TreeGrafter"/>
</dbReference>
<dbReference type="GO" id="GO:0006869">
    <property type="term" value="P:lipid transport"/>
    <property type="evidence" value="ECO:0007669"/>
    <property type="project" value="UniProtKB-UniRule"/>
</dbReference>
<dbReference type="PANTHER" id="PTHR15954:SF4">
    <property type="entry name" value="VACUOLAR PROTEIN SORTING-ASSOCIATED PROTEIN 51 HOMOLOG"/>
    <property type="match status" value="1"/>
</dbReference>
<comment type="subunit">
    <text evidence="2">Component of the Golgi-associated retrograde protein (GARP) complex.</text>
</comment>
<keyword evidence="2" id="KW-0813">Transport</keyword>
<dbReference type="GO" id="GO:0005829">
    <property type="term" value="C:cytosol"/>
    <property type="evidence" value="ECO:0007669"/>
    <property type="project" value="GOC"/>
</dbReference>
<keyword evidence="2" id="KW-0333">Golgi apparatus</keyword>
<evidence type="ECO:0000256" key="1">
    <source>
        <dbReference type="ARBA" id="ARBA00006080"/>
    </source>
</evidence>
<protein>
    <recommendedName>
        <fullName evidence="2">Vacuolar protein sorting-associated protein 51 homolog</fullName>
    </recommendedName>
</protein>
<dbReference type="GO" id="GO:0007030">
    <property type="term" value="P:Golgi organization"/>
    <property type="evidence" value="ECO:0007669"/>
    <property type="project" value="UniProtKB-UniRule"/>
</dbReference>
<evidence type="ECO:0000256" key="3">
    <source>
        <dbReference type="SAM" id="Coils"/>
    </source>
</evidence>
<dbReference type="GO" id="GO:0048193">
    <property type="term" value="P:Golgi vesicle transport"/>
    <property type="evidence" value="ECO:0007669"/>
    <property type="project" value="TreeGrafter"/>
</dbReference>
<feature type="region of interest" description="Disordered" evidence="4">
    <location>
        <begin position="611"/>
        <end position="671"/>
    </location>
</feature>
<comment type="subcellular location">
    <subcellularLocation>
        <location evidence="2">Golgi apparatus</location>
        <location evidence="2">trans-Golgi network</location>
    </subcellularLocation>
</comment>
<feature type="compositionally biased region" description="Gly residues" evidence="4">
    <location>
        <begin position="638"/>
        <end position="649"/>
    </location>
</feature>
<comment type="function">
    <text evidence="2">Acts as component of the GARP complex that is involved in retrograde transport from early and late endosomes to the trans-Golgi network (TGN).</text>
</comment>
<organism evidence="5">
    <name type="scientific">Mantoniella antarctica</name>
    <dbReference type="NCBI Taxonomy" id="81844"/>
    <lineage>
        <taxon>Eukaryota</taxon>
        <taxon>Viridiplantae</taxon>
        <taxon>Chlorophyta</taxon>
        <taxon>Mamiellophyceae</taxon>
        <taxon>Mamiellales</taxon>
        <taxon>Mamiellaceae</taxon>
        <taxon>Mantoniella</taxon>
    </lineage>
</organism>
<dbReference type="GO" id="GO:0016020">
    <property type="term" value="C:membrane"/>
    <property type="evidence" value="ECO:0007669"/>
    <property type="project" value="TreeGrafter"/>
</dbReference>
<keyword evidence="2" id="KW-0653">Protein transport</keyword>
<evidence type="ECO:0000256" key="4">
    <source>
        <dbReference type="SAM" id="MobiDB-lite"/>
    </source>
</evidence>
<evidence type="ECO:0000256" key="2">
    <source>
        <dbReference type="RuleBase" id="RU368010"/>
    </source>
</evidence>
<gene>
    <name evidence="5" type="ORF">MANT1106_LOCUS5829</name>
</gene>
<dbReference type="GO" id="GO:0042147">
    <property type="term" value="P:retrograde transport, endosome to Golgi"/>
    <property type="evidence" value="ECO:0007669"/>
    <property type="project" value="UniProtKB-UniRule"/>
</dbReference>
<keyword evidence="2" id="KW-0445">Lipid transport</keyword>
<dbReference type="GO" id="GO:0007041">
    <property type="term" value="P:lysosomal transport"/>
    <property type="evidence" value="ECO:0007669"/>
    <property type="project" value="TreeGrafter"/>
</dbReference>
<reference evidence="5" key="1">
    <citation type="submission" date="2021-01" db="EMBL/GenBank/DDBJ databases">
        <authorList>
            <person name="Corre E."/>
            <person name="Pelletier E."/>
            <person name="Niang G."/>
            <person name="Scheremetjew M."/>
            <person name="Finn R."/>
            <person name="Kale V."/>
            <person name="Holt S."/>
            <person name="Cochrane G."/>
            <person name="Meng A."/>
            <person name="Brown T."/>
            <person name="Cohen L."/>
        </authorList>
    </citation>
    <scope>NUCLEOTIDE SEQUENCE</scope>
    <source>
        <strain evidence="5">SL-175</strain>
    </source>
</reference>
<dbReference type="GO" id="GO:0000938">
    <property type="term" value="C:GARP complex"/>
    <property type="evidence" value="ECO:0007669"/>
    <property type="project" value="UniProtKB-UniRule"/>
</dbReference>
<comment type="similarity">
    <text evidence="1 2">Belongs to the VPS51 family.</text>
</comment>